<dbReference type="Proteomes" id="UP001157502">
    <property type="component" value="Chromosome 18"/>
</dbReference>
<sequence>MGLAGLLGNAFDPGVTAFVPLLMGSALGGLGCNGEVVSTRASHEQCRLIDSSLCSSRGKRSCVCKACRICGWLSSSCVASHRPTGPPSGSVDMDSTGKYNRRVEAPQNLLYCVISVA</sequence>
<organism evidence="1 2">
    <name type="scientific">Dallia pectoralis</name>
    <name type="common">Alaska blackfish</name>
    <dbReference type="NCBI Taxonomy" id="75939"/>
    <lineage>
        <taxon>Eukaryota</taxon>
        <taxon>Metazoa</taxon>
        <taxon>Chordata</taxon>
        <taxon>Craniata</taxon>
        <taxon>Vertebrata</taxon>
        <taxon>Euteleostomi</taxon>
        <taxon>Actinopterygii</taxon>
        <taxon>Neopterygii</taxon>
        <taxon>Teleostei</taxon>
        <taxon>Protacanthopterygii</taxon>
        <taxon>Esociformes</taxon>
        <taxon>Umbridae</taxon>
        <taxon>Dallia</taxon>
    </lineage>
</organism>
<reference evidence="1" key="1">
    <citation type="submission" date="2021-05" db="EMBL/GenBank/DDBJ databases">
        <authorList>
            <person name="Pan Q."/>
            <person name="Jouanno E."/>
            <person name="Zahm M."/>
            <person name="Klopp C."/>
            <person name="Cabau C."/>
            <person name="Louis A."/>
            <person name="Berthelot C."/>
            <person name="Parey E."/>
            <person name="Roest Crollius H."/>
            <person name="Montfort J."/>
            <person name="Robinson-Rechavi M."/>
            <person name="Bouchez O."/>
            <person name="Lampietro C."/>
            <person name="Lopez Roques C."/>
            <person name="Donnadieu C."/>
            <person name="Postlethwait J."/>
            <person name="Bobe J."/>
            <person name="Dillon D."/>
            <person name="Chandos A."/>
            <person name="von Hippel F."/>
            <person name="Guiguen Y."/>
        </authorList>
    </citation>
    <scope>NUCLEOTIDE SEQUENCE</scope>
    <source>
        <strain evidence="1">YG-Jan2019</strain>
    </source>
</reference>
<comment type="caution">
    <text evidence="1">The sequence shown here is derived from an EMBL/GenBank/DDBJ whole genome shotgun (WGS) entry which is preliminary data.</text>
</comment>
<gene>
    <name evidence="1" type="ORF">DPEC_G00217080</name>
</gene>
<evidence type="ECO:0000313" key="2">
    <source>
        <dbReference type="Proteomes" id="UP001157502"/>
    </source>
</evidence>
<name>A0ACC2G2W3_DALPE</name>
<protein>
    <submittedName>
        <fullName evidence="1">Uncharacterized protein</fullName>
    </submittedName>
</protein>
<evidence type="ECO:0000313" key="1">
    <source>
        <dbReference type="EMBL" id="KAJ7997912.1"/>
    </source>
</evidence>
<accession>A0ACC2G2W3</accession>
<keyword evidence="2" id="KW-1185">Reference proteome</keyword>
<proteinExistence type="predicted"/>
<dbReference type="EMBL" id="CM055745">
    <property type="protein sequence ID" value="KAJ7997912.1"/>
    <property type="molecule type" value="Genomic_DNA"/>
</dbReference>